<dbReference type="Pfam" id="PF25023">
    <property type="entry name" value="TEN_YD-shell"/>
    <property type="match status" value="1"/>
</dbReference>
<dbReference type="PANTHER" id="PTHR32305:SF15">
    <property type="entry name" value="PROTEIN RHSA-RELATED"/>
    <property type="match status" value="1"/>
</dbReference>
<evidence type="ECO:0000256" key="1">
    <source>
        <dbReference type="ARBA" id="ARBA00022737"/>
    </source>
</evidence>
<dbReference type="InterPro" id="IPR006530">
    <property type="entry name" value="YD"/>
</dbReference>
<evidence type="ECO:0008006" key="7">
    <source>
        <dbReference type="Google" id="ProtNLM"/>
    </source>
</evidence>
<dbReference type="Pfam" id="PF17963">
    <property type="entry name" value="Big_9"/>
    <property type="match status" value="6"/>
</dbReference>
<feature type="domain" description="Teneurin-like YD-shell" evidence="4">
    <location>
        <begin position="1637"/>
        <end position="1879"/>
    </location>
</feature>
<dbReference type="Gene3D" id="3.90.930.1">
    <property type="match status" value="1"/>
</dbReference>
<accession>A0A919U148</accession>
<dbReference type="InterPro" id="IPR041690">
    <property type="entry name" value="Cadherin_5"/>
</dbReference>
<proteinExistence type="predicted"/>
<name>A0A919U148_9CELL</name>
<sequence>MAVRSPQGSTVGGGVVRGPEHFFDTMTLLVDGTYTVVVDPREQFTGSLTFLLTSVGLTPVAGPFPLLNQWPALRDRRTRFPAPPQPVSPDRAEVERGGRASRGTPMRFDRSSTPISGLVTETPVDPAAATGTPVDPAAVTAAAVVPSVVTEVVDGRHRLSLTDAELLANDRPGPDDEATQRLTVTGVTATSETHGTLDRTADGTIHYTPEDGFLGQARFAYTVCDDGTTASAADSQCSEGTVSVVVVPNSPPTADDQRVTTVEDTSVPVVLVGADPDEDPVTFVVVRPPAHGRLAGTPPRLTYTPPTDFTGADSFTVAADDGQDLSTPATVSVTITEVNDAPVTSDDVASTTPGAALTFAPTTLTGNDSAGPAAELRQTLTLDEVQASAATHGQVTRRGDGTVTYTPAAGFEGSASFEYVACDDGTTAGEPDPRCSTGRVAVDVRADAPPTAVPQTVTVPAGAPTDVVLRGSDPEGDTLTFAVTSPPAHGTLTGTPPALVYTPESGFAGTDAFTFTVSDARSTSAPVTVTLVVVPGVPPVIGPDSAVVSPGGSVLIDVLANDTATAGLDPGTLEVTVAPERGTATVENGAVRYTAAAEGTDPAVFGYRVCDTLGVCGEGTVQVRVQGPNRPPAAADDEYAVDVDGTLTVPAPGVLANDADPDANDAVHVRLVTGVGAGNLLLDGSGAFTYTPAPDYAGHDSFTYRVVDRAGESSPPATVRLAITLDGLLAGDDSYSVTRDNALTVPAPGVLANDVDTRSSGVLTATIESGPQRGTVALSADGSVDYTPDPGYVGPDSFTYTTTTVAGVTSLPARVALAVTEPPGPVPSISGLSPADGGRVTGPVPVTARFAPPAGQTLDRWAVWVRNVDDGTPTILAEGDGAPPTELGTFDPTTVANGTYQIRVEVTATGGGASTATSTVVVAGDMKLGDYATTYLDTEAMLGGIPVQILRTYDTTDRSRGDFGTGWRLELSSYHAAPNGRLGQGGWFTEAAGFPFTQLQFRSTVAHYVTVTSPHGGVEVFDLTPEPSSPLLGLTTPAYTARPGTGTTSTLEDVDSPVLALGARSLRGFLTGEVYDPEVFRLTTKDGTVLLIDRYDGVRSITDRLDNQLVLDETGVHSEGAAIAIDRDGAGRVTALVGPSGERTGYTYDAAGNLGTFTARNGAVDRFTYDDRHRLLAVDGPGGLRLRTLTYGPDGRLATITDGAGNTQDVSSDVDGRQEVTTSASGRLNTIRTYGTDGLIAAEQRVGDGETRTTRYEYDAETRLTRVTSPMGRTTELGYDTASNLITYRNALGETWTFAYDDLNLRTRSTSPGGVVVESATYDPDTGVPLTTTERGGLVTTYHYDADGQVTSVDDDRGTTAYTWDAAGNVETVTDAAGAVTSYTYDPSGNVATVTTFDGRTRYERGSTGDVTAIVAPDGSTRRFDYDASGRLKTETDPAGRSTGYTYDRAGDVESVTARTGDVTSYDYDADGFLTSVTFAGGAATTIDNDAFGRRHAVTDADSVVVLGYDDDDNLVEERTTGNGGDGRPDVTLSYAHDAASRLTGLTGPGGTVTYGYDAAGLLDELVDTQGGTFGLTYDSAGRLDELARPNGVDDDLRYEPRGLLARVATSPDGVVQSTEYTFDGLGRRGTSTDGQGTHSYEYDPADRLVTATHPAASGLPDEAFTYDAVGDRTSWAGSPAATVTYDTGNRLTSDGTYDYAWDAEGRLVSRQERASGDTTTYRWDGAGLLVGIDHPDGTVSTYRYDGLGRRTEVDEGGTVRRYVYDGWNIHLEYDGTDTLRATYTTGLATGEIYSVTRDGATTYPLVDGLGSVVAWTDADGGVVGRTSYDAFGNSSASGTVDDTYAYTGYQQDASGLFYARFRYYDPAVGRFLSEDPELNLNVYAYAENCPTQYIDPLGRQATSERITIECKSTFNAIDAARKINALKKASKAGLLVRSAGRANTAVRKAAGAAQAAFRKGLPAGVDADHIIELVLGGAADALWPLDASTNRSIGAQIGAAVRKIPIGTRITIATVNC</sequence>
<dbReference type="Gene3D" id="2.180.10.10">
    <property type="entry name" value="RHS repeat-associated core"/>
    <property type="match status" value="2"/>
</dbReference>
<dbReference type="Pfam" id="PF17892">
    <property type="entry name" value="Cadherin_5"/>
    <property type="match status" value="1"/>
</dbReference>
<evidence type="ECO:0000256" key="2">
    <source>
        <dbReference type="SAM" id="MobiDB-lite"/>
    </source>
</evidence>
<comment type="caution">
    <text evidence="5">The sequence shown here is derived from an EMBL/GenBank/DDBJ whole genome shotgun (WGS) entry which is preliminary data.</text>
</comment>
<dbReference type="EMBL" id="BONK01000022">
    <property type="protein sequence ID" value="GIG23630.1"/>
    <property type="molecule type" value="Genomic_DNA"/>
</dbReference>
<dbReference type="InterPro" id="IPR050708">
    <property type="entry name" value="T6SS_VgrG/RHS"/>
</dbReference>
<dbReference type="Pfam" id="PF05593">
    <property type="entry name" value="RHS_repeat"/>
    <property type="match status" value="6"/>
</dbReference>
<dbReference type="InterPro" id="IPR031325">
    <property type="entry name" value="RHS_repeat"/>
</dbReference>
<dbReference type="InterPro" id="IPR056823">
    <property type="entry name" value="TEN-like_YD-shell"/>
</dbReference>
<organism evidence="5 6">
    <name type="scientific">Cellulomonas chitinilytica</name>
    <dbReference type="NCBI Taxonomy" id="398759"/>
    <lineage>
        <taxon>Bacteria</taxon>
        <taxon>Bacillati</taxon>
        <taxon>Actinomycetota</taxon>
        <taxon>Actinomycetes</taxon>
        <taxon>Micrococcales</taxon>
        <taxon>Cellulomonadaceae</taxon>
        <taxon>Cellulomonas</taxon>
    </lineage>
</organism>
<protein>
    <recommendedName>
        <fullName evidence="7">Tandem-95 repeat protein</fullName>
    </recommendedName>
</protein>
<dbReference type="Gene3D" id="2.60.40.3440">
    <property type="match status" value="7"/>
</dbReference>
<dbReference type="InterPro" id="IPR022385">
    <property type="entry name" value="Rhs_assc_core"/>
</dbReference>
<gene>
    <name evidence="5" type="ORF">Cch01nite_43540</name>
</gene>
<evidence type="ECO:0000259" key="4">
    <source>
        <dbReference type="Pfam" id="PF25023"/>
    </source>
</evidence>
<feature type="domain" description="Cadherin-like" evidence="3">
    <location>
        <begin position="155"/>
        <end position="233"/>
    </location>
</feature>
<reference evidence="5" key="1">
    <citation type="submission" date="2021-01" db="EMBL/GenBank/DDBJ databases">
        <title>Whole genome shotgun sequence of Cellulomonas chitinilytica NBRC 110799.</title>
        <authorList>
            <person name="Komaki H."/>
            <person name="Tamura T."/>
        </authorList>
    </citation>
    <scope>NUCLEOTIDE SEQUENCE</scope>
    <source>
        <strain evidence="5">NBRC 110799</strain>
    </source>
</reference>
<dbReference type="NCBIfam" id="TIGR01643">
    <property type="entry name" value="YD_repeat_2x"/>
    <property type="match status" value="11"/>
</dbReference>
<evidence type="ECO:0000259" key="3">
    <source>
        <dbReference type="Pfam" id="PF17892"/>
    </source>
</evidence>
<evidence type="ECO:0000313" key="5">
    <source>
        <dbReference type="EMBL" id="GIG23630.1"/>
    </source>
</evidence>
<keyword evidence="1" id="KW-0677">Repeat</keyword>
<feature type="region of interest" description="Disordered" evidence="2">
    <location>
        <begin position="79"/>
        <end position="131"/>
    </location>
</feature>
<dbReference type="SUPFAM" id="SSF101908">
    <property type="entry name" value="Putative isomerase YbhE"/>
    <property type="match status" value="1"/>
</dbReference>
<dbReference type="Proteomes" id="UP000632740">
    <property type="component" value="Unassembled WGS sequence"/>
</dbReference>
<keyword evidence="6" id="KW-1185">Reference proteome</keyword>
<dbReference type="NCBIfam" id="NF012211">
    <property type="entry name" value="tand_rpt_95"/>
    <property type="match status" value="6"/>
</dbReference>
<dbReference type="NCBIfam" id="TIGR03696">
    <property type="entry name" value="Rhs_assc_core"/>
    <property type="match status" value="1"/>
</dbReference>
<evidence type="ECO:0000313" key="6">
    <source>
        <dbReference type="Proteomes" id="UP000632740"/>
    </source>
</evidence>
<dbReference type="PANTHER" id="PTHR32305">
    <property type="match status" value="1"/>
</dbReference>